<dbReference type="GO" id="GO:0046872">
    <property type="term" value="F:metal ion binding"/>
    <property type="evidence" value="ECO:0007669"/>
    <property type="project" value="UniProtKB-KW"/>
</dbReference>
<feature type="non-terminal residue" evidence="16">
    <location>
        <position position="518"/>
    </location>
</feature>
<dbReference type="EMBL" id="BTSY01000002">
    <property type="protein sequence ID" value="GMT16756.1"/>
    <property type="molecule type" value="Genomic_DNA"/>
</dbReference>
<evidence type="ECO:0000313" key="16">
    <source>
        <dbReference type="EMBL" id="GMT16756.1"/>
    </source>
</evidence>
<protein>
    <recommendedName>
        <fullName evidence="18">Sphingomyelin phosphodiesterase</fullName>
    </recommendedName>
</protein>
<feature type="domain" description="Sphingomyelin phosphodiesterase C-terminal" evidence="15">
    <location>
        <begin position="398"/>
        <end position="497"/>
    </location>
</feature>
<comment type="similarity">
    <text evidence="2">Belongs to the acid sphingomyelinase family.</text>
</comment>
<comment type="caution">
    <text evidence="16">The sequence shown here is derived from an EMBL/GenBank/DDBJ whole genome shotgun (WGS) entry which is preliminary data.</text>
</comment>
<dbReference type="SUPFAM" id="SSF56300">
    <property type="entry name" value="Metallo-dependent phosphatases"/>
    <property type="match status" value="1"/>
</dbReference>
<keyword evidence="4 11" id="KW-0479">Metal-binding</keyword>
<keyword evidence="6" id="KW-0378">Hydrolase</keyword>
<dbReference type="GO" id="GO:0061750">
    <property type="term" value="F:acid sphingomyelin phosphodiesterase activity"/>
    <property type="evidence" value="ECO:0007669"/>
    <property type="project" value="TreeGrafter"/>
</dbReference>
<keyword evidence="7 11" id="KW-0862">Zinc</keyword>
<keyword evidence="8 12" id="KW-1015">Disulfide bond</keyword>
<evidence type="ECO:0000256" key="7">
    <source>
        <dbReference type="ARBA" id="ARBA00022833"/>
    </source>
</evidence>
<dbReference type="PANTHER" id="PTHR10340:SF34">
    <property type="entry name" value="SPHINGOMYELIN PHOSPHODIESTERASE"/>
    <property type="match status" value="1"/>
</dbReference>
<dbReference type="InterPro" id="IPR041805">
    <property type="entry name" value="ASMase/PPN1_MPP"/>
</dbReference>
<evidence type="ECO:0000256" key="12">
    <source>
        <dbReference type="PIRSR" id="PIRSR000948-2"/>
    </source>
</evidence>
<feature type="binding site" evidence="11">
    <location>
        <position position="180"/>
    </location>
    <ligand>
        <name>Zn(2+)</name>
        <dbReference type="ChEBI" id="CHEBI:29105"/>
        <label>2</label>
    </ligand>
</feature>
<evidence type="ECO:0000256" key="9">
    <source>
        <dbReference type="ARBA" id="ARBA00023180"/>
    </source>
</evidence>
<organism evidence="16 17">
    <name type="scientific">Pristionchus fissidentatus</name>
    <dbReference type="NCBI Taxonomy" id="1538716"/>
    <lineage>
        <taxon>Eukaryota</taxon>
        <taxon>Metazoa</taxon>
        <taxon>Ecdysozoa</taxon>
        <taxon>Nematoda</taxon>
        <taxon>Chromadorea</taxon>
        <taxon>Rhabditida</taxon>
        <taxon>Rhabditina</taxon>
        <taxon>Diplogasteromorpha</taxon>
        <taxon>Diplogasteroidea</taxon>
        <taxon>Neodiplogasteridae</taxon>
        <taxon>Pristionchus</taxon>
    </lineage>
</organism>
<dbReference type="Gene3D" id="3.60.21.10">
    <property type="match status" value="1"/>
</dbReference>
<feature type="binding site" evidence="11">
    <location>
        <position position="328"/>
    </location>
    <ligand>
        <name>Zn(2+)</name>
        <dbReference type="ChEBI" id="CHEBI:29105"/>
        <label>2</label>
    </ligand>
</feature>
<evidence type="ECO:0000256" key="2">
    <source>
        <dbReference type="ARBA" id="ARBA00008234"/>
    </source>
</evidence>
<comment type="subcellular location">
    <subcellularLocation>
        <location evidence="1">Secreted</location>
    </subcellularLocation>
</comment>
<feature type="disulfide bond" evidence="12">
    <location>
        <begin position="288"/>
        <end position="336"/>
    </location>
</feature>
<dbReference type="Pfam" id="PF00149">
    <property type="entry name" value="Metallophos"/>
    <property type="match status" value="1"/>
</dbReference>
<dbReference type="InterPro" id="IPR045473">
    <property type="entry name" value="ASM_C"/>
</dbReference>
<evidence type="ECO:0000256" key="13">
    <source>
        <dbReference type="SAM" id="MobiDB-lite"/>
    </source>
</evidence>
<evidence type="ECO:0000256" key="1">
    <source>
        <dbReference type="ARBA" id="ARBA00004613"/>
    </source>
</evidence>
<evidence type="ECO:0008006" key="18">
    <source>
        <dbReference type="Google" id="ProtNLM"/>
    </source>
</evidence>
<keyword evidence="3" id="KW-0964">Secreted</keyword>
<dbReference type="Proteomes" id="UP001432322">
    <property type="component" value="Unassembled WGS sequence"/>
</dbReference>
<dbReference type="GO" id="GO:0006685">
    <property type="term" value="P:sphingomyelin catabolic process"/>
    <property type="evidence" value="ECO:0007669"/>
    <property type="project" value="InterPro"/>
</dbReference>
<evidence type="ECO:0000256" key="8">
    <source>
        <dbReference type="ARBA" id="ARBA00023157"/>
    </source>
</evidence>
<feature type="disulfide bond" evidence="12">
    <location>
        <begin position="485"/>
        <end position="489"/>
    </location>
</feature>
<feature type="binding site" evidence="11">
    <location>
        <position position="110"/>
    </location>
    <ligand>
        <name>Zn(2+)</name>
        <dbReference type="ChEBI" id="CHEBI:29105"/>
        <label>1</label>
    </ligand>
</feature>
<feature type="region of interest" description="Disordered" evidence="13">
    <location>
        <begin position="77"/>
        <end position="97"/>
    </location>
</feature>
<gene>
    <name evidence="16" type="ORF">PFISCL1PPCAC_8053</name>
</gene>
<dbReference type="Pfam" id="PF19272">
    <property type="entry name" value="ASMase_C"/>
    <property type="match status" value="1"/>
</dbReference>
<feature type="domain" description="Calcineurin-like phosphoesterase" evidence="14">
    <location>
        <begin position="101"/>
        <end position="365"/>
    </location>
</feature>
<dbReference type="GO" id="GO:0005764">
    <property type="term" value="C:lysosome"/>
    <property type="evidence" value="ECO:0007669"/>
    <property type="project" value="TreeGrafter"/>
</dbReference>
<evidence type="ECO:0000256" key="3">
    <source>
        <dbReference type="ARBA" id="ARBA00022525"/>
    </source>
</evidence>
<accession>A0AAV5VAR9</accession>
<feature type="binding site" evidence="11">
    <location>
        <position position="220"/>
    </location>
    <ligand>
        <name>Zn(2+)</name>
        <dbReference type="ChEBI" id="CHEBI:29105"/>
        <label>2</label>
    </ligand>
</feature>
<evidence type="ECO:0000259" key="14">
    <source>
        <dbReference type="Pfam" id="PF00149"/>
    </source>
</evidence>
<feature type="binding site" evidence="11">
    <location>
        <position position="362"/>
    </location>
    <ligand>
        <name>Zn(2+)</name>
        <dbReference type="ChEBI" id="CHEBI:29105"/>
        <label>2</label>
    </ligand>
</feature>
<dbReference type="PIRSF" id="PIRSF000948">
    <property type="entry name" value="Sphingomy_PDE"/>
    <property type="match status" value="1"/>
</dbReference>
<feature type="compositionally biased region" description="Pro residues" evidence="13">
    <location>
        <begin position="78"/>
        <end position="91"/>
    </location>
</feature>
<dbReference type="InterPro" id="IPR029052">
    <property type="entry name" value="Metallo-depent_PP-like"/>
</dbReference>
<feature type="non-terminal residue" evidence="16">
    <location>
        <position position="1"/>
    </location>
</feature>
<dbReference type="GO" id="GO:0046513">
    <property type="term" value="P:ceramide biosynthetic process"/>
    <property type="evidence" value="ECO:0007669"/>
    <property type="project" value="TreeGrafter"/>
</dbReference>
<feature type="disulfide bond" evidence="12">
    <location>
        <begin position="129"/>
        <end position="152"/>
    </location>
</feature>
<dbReference type="InterPro" id="IPR011160">
    <property type="entry name" value="Sphingomy_PDE"/>
</dbReference>
<dbReference type="CDD" id="cd00842">
    <property type="entry name" value="MPP_ASMase"/>
    <property type="match status" value="1"/>
</dbReference>
<feature type="binding site" evidence="11">
    <location>
        <position position="180"/>
    </location>
    <ligand>
        <name>Zn(2+)</name>
        <dbReference type="ChEBI" id="CHEBI:29105"/>
        <label>1</label>
    </ligand>
</feature>
<evidence type="ECO:0000256" key="6">
    <source>
        <dbReference type="ARBA" id="ARBA00022801"/>
    </source>
</evidence>
<proteinExistence type="inferred from homology"/>
<dbReference type="GO" id="GO:0005615">
    <property type="term" value="C:extracellular space"/>
    <property type="evidence" value="ECO:0007669"/>
    <property type="project" value="TreeGrafter"/>
</dbReference>
<comment type="cofactor">
    <cofactor evidence="11">
        <name>Zn(2+)</name>
        <dbReference type="ChEBI" id="CHEBI:29105"/>
    </cofactor>
    <text evidence="11">Binds 2 Zn(2+) ions per subunit.</text>
</comment>
<dbReference type="GO" id="GO:0016798">
    <property type="term" value="F:hydrolase activity, acting on glycosyl bonds"/>
    <property type="evidence" value="ECO:0007669"/>
    <property type="project" value="UniProtKB-KW"/>
</dbReference>
<keyword evidence="17" id="KW-1185">Reference proteome</keyword>
<sequence>TFAKLTPTEGVILWFAKIICSINQPTEVCAGITEQFRDEFFYVFRRLANEPSKICAALIPGCVDPLDPTGEGWNIKLPPLPLSSPSSPPSSPSSSTPPNVLRVLSITDLHVDFHYEPGSEAECADPVCCRGATSRNKRNSVPAGFWGTVGKCDIPYRTLNHMLKHISQNDHVDYIMVGGDIIDHYDWKYNWNGTLEVLRNVSGLFKLHFPTTPVYWALGNHEGVPVNSFAPHSVNEQFWPVKLYNELTEMNKPWVKNEDGDDSSRFRGSWSTLAAERLRIISINTGFCINTNFFLYLNQSDPDGTMSWFVEQLHKAELAGENVHILAHIPPGYYDCLEGWSRNYYRIIQRFSSIITGQFFGHVHYDYFTLFYEDMFDVTSEPVGVAYISPSASTFDYLNPGYRIYTIDAENTYKIIDHDNYFADLDVADEDTEPEWKLLYSARKEYNMTDLSPKSWNTVADDIINNATVTDRFFQLAYRTQSPRCDATCRQYQLCLLRSGHHDDGAYCPSNRLETNRV</sequence>
<dbReference type="PANTHER" id="PTHR10340">
    <property type="entry name" value="SPHINGOMYELIN PHOSPHODIESTERASE"/>
    <property type="match status" value="1"/>
</dbReference>
<reference evidence="16" key="1">
    <citation type="submission" date="2023-10" db="EMBL/GenBank/DDBJ databases">
        <title>Genome assembly of Pristionchus species.</title>
        <authorList>
            <person name="Yoshida K."/>
            <person name="Sommer R.J."/>
        </authorList>
    </citation>
    <scope>NUCLEOTIDE SEQUENCE</scope>
    <source>
        <strain evidence="16">RS5133</strain>
    </source>
</reference>
<feature type="binding site" evidence="11">
    <location>
        <position position="364"/>
    </location>
    <ligand>
        <name>Zn(2+)</name>
        <dbReference type="ChEBI" id="CHEBI:29105"/>
        <label>1</label>
    </ligand>
</feature>
<evidence type="ECO:0000256" key="4">
    <source>
        <dbReference type="ARBA" id="ARBA00022723"/>
    </source>
</evidence>
<evidence type="ECO:0000256" key="5">
    <source>
        <dbReference type="ARBA" id="ARBA00022729"/>
    </source>
</evidence>
<dbReference type="AlphaFoldDB" id="A0AAV5VAR9"/>
<feature type="disulfide bond" evidence="12">
    <location>
        <begin position="20"/>
        <end position="29"/>
    </location>
</feature>
<name>A0AAV5VAR9_9BILA</name>
<dbReference type="FunFam" id="3.60.21.10:FF:000077">
    <property type="entry name" value="Sphingomyelin phosphodiesterase"/>
    <property type="match status" value="1"/>
</dbReference>
<evidence type="ECO:0000313" key="17">
    <source>
        <dbReference type="Proteomes" id="UP001432322"/>
    </source>
</evidence>
<dbReference type="GO" id="GO:0016020">
    <property type="term" value="C:membrane"/>
    <property type="evidence" value="ECO:0007669"/>
    <property type="project" value="GOC"/>
</dbReference>
<keyword evidence="5" id="KW-0732">Signal</keyword>
<feature type="binding site" evidence="11">
    <location>
        <position position="108"/>
    </location>
    <ligand>
        <name>Zn(2+)</name>
        <dbReference type="ChEBI" id="CHEBI:29105"/>
        <label>1</label>
    </ligand>
</feature>
<dbReference type="InterPro" id="IPR004843">
    <property type="entry name" value="Calcineurin-like_PHP"/>
</dbReference>
<evidence type="ECO:0000256" key="10">
    <source>
        <dbReference type="ARBA" id="ARBA00023295"/>
    </source>
</evidence>
<evidence type="ECO:0000259" key="15">
    <source>
        <dbReference type="Pfam" id="PF19272"/>
    </source>
</evidence>
<keyword evidence="9" id="KW-0325">Glycoprotein</keyword>
<feature type="disulfide bond" evidence="12">
    <location>
        <begin position="123"/>
        <end position="128"/>
    </location>
</feature>
<evidence type="ECO:0000256" key="11">
    <source>
        <dbReference type="PIRSR" id="PIRSR000948-1"/>
    </source>
</evidence>
<keyword evidence="10" id="KW-0326">Glycosidase</keyword>